<accession>A0AAQ4EAA3</accession>
<keyword evidence="2" id="KW-1185">Reference proteome</keyword>
<evidence type="ECO:0000313" key="1">
    <source>
        <dbReference type="EMBL" id="KAK8771675.1"/>
    </source>
</evidence>
<dbReference type="GO" id="GO:0061630">
    <property type="term" value="F:ubiquitin protein ligase activity"/>
    <property type="evidence" value="ECO:0007669"/>
    <property type="project" value="InterPro"/>
</dbReference>
<dbReference type="PANTHER" id="PTHR13063">
    <property type="entry name" value="ENOS INTERACTING PROTEIN"/>
    <property type="match status" value="1"/>
</dbReference>
<proteinExistence type="predicted"/>
<dbReference type="EMBL" id="JARKHS020019459">
    <property type="protein sequence ID" value="KAK8771675.1"/>
    <property type="molecule type" value="Genomic_DNA"/>
</dbReference>
<dbReference type="GO" id="GO:0005634">
    <property type="term" value="C:nucleus"/>
    <property type="evidence" value="ECO:0007669"/>
    <property type="project" value="TreeGrafter"/>
</dbReference>
<sequence length="144" mass="15384">MRLEGAVVDERDRLSGSVAFCGHCAAALLLCPAAGKGAQEGGPSVSNMALGKEAQLPSFWVPSLTPSASKDKLEKPKNVVLCPMSGKPLKAKDLIPIKFTPVVDPDDRASLITKKASSFLSSCSMWHCCWLPCRDVGVWCVLVR</sequence>
<comment type="caution">
    <text evidence="1">The sequence shown here is derived from an EMBL/GenBank/DDBJ whole genome shotgun (WGS) entry which is preliminary data.</text>
</comment>
<name>A0AAQ4EAA3_AMBAM</name>
<protein>
    <submittedName>
        <fullName evidence="1">Uncharacterized protein</fullName>
    </submittedName>
</protein>
<dbReference type="Proteomes" id="UP001321473">
    <property type="component" value="Unassembled WGS sequence"/>
</dbReference>
<dbReference type="InterPro" id="IPR016818">
    <property type="entry name" value="NOSIP"/>
</dbReference>
<organism evidence="1 2">
    <name type="scientific">Amblyomma americanum</name>
    <name type="common">Lone star tick</name>
    <dbReference type="NCBI Taxonomy" id="6943"/>
    <lineage>
        <taxon>Eukaryota</taxon>
        <taxon>Metazoa</taxon>
        <taxon>Ecdysozoa</taxon>
        <taxon>Arthropoda</taxon>
        <taxon>Chelicerata</taxon>
        <taxon>Arachnida</taxon>
        <taxon>Acari</taxon>
        <taxon>Parasitiformes</taxon>
        <taxon>Ixodida</taxon>
        <taxon>Ixodoidea</taxon>
        <taxon>Ixodidae</taxon>
        <taxon>Amblyomminae</taxon>
        <taxon>Amblyomma</taxon>
    </lineage>
</organism>
<dbReference type="AlphaFoldDB" id="A0AAQ4EAA3"/>
<reference evidence="1 2" key="1">
    <citation type="journal article" date="2023" name="Arcadia Sci">
        <title>De novo assembly of a long-read Amblyomma americanum tick genome.</title>
        <authorList>
            <person name="Chou S."/>
            <person name="Poskanzer K.E."/>
            <person name="Rollins M."/>
            <person name="Thuy-Boun P.S."/>
        </authorList>
    </citation>
    <scope>NUCLEOTIDE SEQUENCE [LARGE SCALE GENOMIC DNA]</scope>
    <source>
        <strain evidence="1">F_SG_1</strain>
        <tissue evidence="1">Salivary glands</tissue>
    </source>
</reference>
<evidence type="ECO:0000313" key="2">
    <source>
        <dbReference type="Proteomes" id="UP001321473"/>
    </source>
</evidence>
<gene>
    <name evidence="1" type="ORF">V5799_025082</name>
</gene>
<dbReference type="PANTHER" id="PTHR13063:SF10">
    <property type="entry name" value="NITRIC OXIDE SYNTHASE-INTERACTING PROTEIN"/>
    <property type="match status" value="1"/>
</dbReference>